<gene>
    <name evidence="10" type="primary">ZKSCAN7</name>
    <name evidence="10" type="ORF">HK105_200090</name>
</gene>
<dbReference type="PROSITE" id="PS00028">
    <property type="entry name" value="ZINC_FINGER_C2H2_1"/>
    <property type="match status" value="1"/>
</dbReference>
<dbReference type="InterPro" id="IPR050331">
    <property type="entry name" value="Zinc_finger"/>
</dbReference>
<evidence type="ECO:0000256" key="4">
    <source>
        <dbReference type="ARBA" id="ARBA00022771"/>
    </source>
</evidence>
<evidence type="ECO:0000259" key="9">
    <source>
        <dbReference type="PROSITE" id="PS50157"/>
    </source>
</evidence>
<dbReference type="Gene3D" id="3.30.160.60">
    <property type="entry name" value="Classic Zinc Finger"/>
    <property type="match status" value="2"/>
</dbReference>
<keyword evidence="5" id="KW-0862">Zinc</keyword>
<evidence type="ECO:0000256" key="2">
    <source>
        <dbReference type="ARBA" id="ARBA00022723"/>
    </source>
</evidence>
<name>A0ABR4NKN2_9FUNG</name>
<proteinExistence type="predicted"/>
<feature type="domain" description="C2H2-type" evidence="9">
    <location>
        <begin position="156"/>
        <end position="184"/>
    </location>
</feature>
<dbReference type="Pfam" id="PF13894">
    <property type="entry name" value="zf-C2H2_4"/>
    <property type="match status" value="1"/>
</dbReference>
<keyword evidence="6" id="KW-0539">Nucleus</keyword>
<dbReference type="InterPro" id="IPR036236">
    <property type="entry name" value="Znf_C2H2_sf"/>
</dbReference>
<sequence length="242" mass="26971">MARIDRTHPPSHELIQHAPRDQALPAQVLDYIPPLSAHAPREIAQATVSSEIQTPLQCEPIPTPLAPSTTSAQAHRSAIEISSISGLSPDFCEPALDPAHRFECSFCGKTFRRKQGLVAHLPSHTGQYPFGCKYCKQRFSRKHDAERSTHEMERKYVCHFCGRAFHRKDARDRHLKSASNRECPPVLRETLRQMGVRGWAPSETAMSHGSAVAAAPRPPAHTGEALPWQAGDLAEYLRPHMQ</sequence>
<evidence type="ECO:0000256" key="7">
    <source>
        <dbReference type="PROSITE-ProRule" id="PRU00042"/>
    </source>
</evidence>
<reference evidence="10 11" key="1">
    <citation type="submission" date="2023-09" db="EMBL/GenBank/DDBJ databases">
        <title>Pangenome analysis of Batrachochytrium dendrobatidis and related Chytrids.</title>
        <authorList>
            <person name="Yacoub M.N."/>
            <person name="Stajich J.E."/>
            <person name="James T.Y."/>
        </authorList>
    </citation>
    <scope>NUCLEOTIDE SEQUENCE [LARGE SCALE GENOMIC DNA]</scope>
    <source>
        <strain evidence="10 11">JEL0888</strain>
    </source>
</reference>
<keyword evidence="2" id="KW-0479">Metal-binding</keyword>
<organism evidence="10 11">
    <name type="scientific">Polyrhizophydium stewartii</name>
    <dbReference type="NCBI Taxonomy" id="2732419"/>
    <lineage>
        <taxon>Eukaryota</taxon>
        <taxon>Fungi</taxon>
        <taxon>Fungi incertae sedis</taxon>
        <taxon>Chytridiomycota</taxon>
        <taxon>Chytridiomycota incertae sedis</taxon>
        <taxon>Chytridiomycetes</taxon>
        <taxon>Rhizophydiales</taxon>
        <taxon>Rhizophydiales incertae sedis</taxon>
        <taxon>Polyrhizophydium</taxon>
    </lineage>
</organism>
<dbReference type="SMART" id="SM00355">
    <property type="entry name" value="ZnF_C2H2"/>
    <property type="match status" value="2"/>
</dbReference>
<evidence type="ECO:0000256" key="3">
    <source>
        <dbReference type="ARBA" id="ARBA00022737"/>
    </source>
</evidence>
<evidence type="ECO:0000256" key="5">
    <source>
        <dbReference type="ARBA" id="ARBA00022833"/>
    </source>
</evidence>
<dbReference type="SUPFAM" id="SSF57667">
    <property type="entry name" value="beta-beta-alpha zinc fingers"/>
    <property type="match status" value="2"/>
</dbReference>
<accession>A0ABR4NKN2</accession>
<dbReference type="PANTHER" id="PTHR16515">
    <property type="entry name" value="PR DOMAIN ZINC FINGER PROTEIN"/>
    <property type="match status" value="1"/>
</dbReference>
<keyword evidence="11" id="KW-1185">Reference proteome</keyword>
<feature type="region of interest" description="Disordered" evidence="8">
    <location>
        <begin position="1"/>
        <end position="20"/>
    </location>
</feature>
<evidence type="ECO:0000256" key="1">
    <source>
        <dbReference type="ARBA" id="ARBA00004123"/>
    </source>
</evidence>
<dbReference type="Proteomes" id="UP001527925">
    <property type="component" value="Unassembled WGS sequence"/>
</dbReference>
<dbReference type="InterPro" id="IPR013087">
    <property type="entry name" value="Znf_C2H2_type"/>
</dbReference>
<comment type="subcellular location">
    <subcellularLocation>
        <location evidence="1">Nucleus</location>
    </subcellularLocation>
</comment>
<evidence type="ECO:0000313" key="10">
    <source>
        <dbReference type="EMBL" id="KAL2920024.1"/>
    </source>
</evidence>
<evidence type="ECO:0000313" key="11">
    <source>
        <dbReference type="Proteomes" id="UP001527925"/>
    </source>
</evidence>
<keyword evidence="4 7" id="KW-0863">Zinc-finger</keyword>
<protein>
    <submittedName>
        <fullName evidence="10">Zinc-finger associated domain (Zf-AD)</fullName>
    </submittedName>
</protein>
<comment type="caution">
    <text evidence="10">The sequence shown here is derived from an EMBL/GenBank/DDBJ whole genome shotgun (WGS) entry which is preliminary data.</text>
</comment>
<dbReference type="PANTHER" id="PTHR16515:SF49">
    <property type="entry name" value="GASTRULA ZINC FINGER PROTEIN XLCGF49.1-LIKE-RELATED"/>
    <property type="match status" value="1"/>
</dbReference>
<evidence type="ECO:0000256" key="6">
    <source>
        <dbReference type="ARBA" id="ARBA00023242"/>
    </source>
</evidence>
<dbReference type="EMBL" id="JADGIZ020000001">
    <property type="protein sequence ID" value="KAL2920024.1"/>
    <property type="molecule type" value="Genomic_DNA"/>
</dbReference>
<dbReference type="PROSITE" id="PS50157">
    <property type="entry name" value="ZINC_FINGER_C2H2_2"/>
    <property type="match status" value="2"/>
</dbReference>
<feature type="domain" description="C2H2-type" evidence="9">
    <location>
        <begin position="102"/>
        <end position="129"/>
    </location>
</feature>
<keyword evidence="3" id="KW-0677">Repeat</keyword>
<dbReference type="GO" id="GO:0008270">
    <property type="term" value="F:zinc ion binding"/>
    <property type="evidence" value="ECO:0007669"/>
    <property type="project" value="UniProtKB-KW"/>
</dbReference>
<evidence type="ECO:0000256" key="8">
    <source>
        <dbReference type="SAM" id="MobiDB-lite"/>
    </source>
</evidence>